<reference evidence="8 9" key="2">
    <citation type="journal article" date="2017" name="Genome Announc.">
        <title>Draft Genome Sequences of Four Alkaliphilic Bacteria Belonging to the Anaerobacillus Genus.</title>
        <authorList>
            <person name="Bassil N.M."/>
            <person name="Lloyd J.R."/>
        </authorList>
    </citation>
    <scope>NUCLEOTIDE SEQUENCE [LARGE SCALE GENOMIC DNA]</scope>
    <source>
        <strain evidence="8 9">NB2006</strain>
    </source>
</reference>
<dbReference type="InterPro" id="IPR014349">
    <property type="entry name" value="Rieske_Fe-S_prot"/>
</dbReference>
<dbReference type="GO" id="GO:0046872">
    <property type="term" value="F:metal ion binding"/>
    <property type="evidence" value="ECO:0007669"/>
    <property type="project" value="UniProtKB-KW"/>
</dbReference>
<dbReference type="GO" id="GO:0016705">
    <property type="term" value="F:oxidoreductase activity, acting on paired donors, with incorporation or reduction of molecular oxygen"/>
    <property type="evidence" value="ECO:0007669"/>
    <property type="project" value="UniProtKB-ARBA"/>
</dbReference>
<dbReference type="InterPro" id="IPR017941">
    <property type="entry name" value="Rieske_2Fe-2S"/>
</dbReference>
<evidence type="ECO:0000313" key="7">
    <source>
        <dbReference type="EMBL" id="OIJ08368.1"/>
    </source>
</evidence>
<dbReference type="InterPro" id="IPR006311">
    <property type="entry name" value="TAT_signal"/>
</dbReference>
<dbReference type="Gene3D" id="2.102.10.10">
    <property type="entry name" value="Rieske [2Fe-2S] iron-sulphur domain"/>
    <property type="match status" value="1"/>
</dbReference>
<evidence type="ECO:0000256" key="3">
    <source>
        <dbReference type="ARBA" id="ARBA00023004"/>
    </source>
</evidence>
<dbReference type="Proteomes" id="UP000180175">
    <property type="component" value="Chromosome"/>
</dbReference>
<dbReference type="RefSeq" id="WP_071318555.1">
    <property type="nucleotide sequence ID" value="NZ_CP063356.2"/>
</dbReference>
<dbReference type="GO" id="GO:0004497">
    <property type="term" value="F:monooxygenase activity"/>
    <property type="evidence" value="ECO:0007669"/>
    <property type="project" value="UniProtKB-ARBA"/>
</dbReference>
<dbReference type="EMBL" id="LQXD01000162">
    <property type="protein sequence ID" value="OIJ08368.1"/>
    <property type="molecule type" value="Genomic_DNA"/>
</dbReference>
<dbReference type="PROSITE" id="PS51296">
    <property type="entry name" value="RIESKE"/>
    <property type="match status" value="1"/>
</dbReference>
<evidence type="ECO:0000313" key="8">
    <source>
        <dbReference type="EMBL" id="QOY34142.1"/>
    </source>
</evidence>
<reference evidence="8" key="4">
    <citation type="submission" date="2020-10" db="EMBL/GenBank/DDBJ databases">
        <authorList>
            <person name="Bassil N.M."/>
            <person name="Lloyd J.R."/>
        </authorList>
    </citation>
    <scope>NUCLEOTIDE SEQUENCE</scope>
    <source>
        <strain evidence="8">NB2006</strain>
    </source>
</reference>
<organism evidence="7 9">
    <name type="scientific">Anaerobacillus isosaccharinicus</name>
    <dbReference type="NCBI Taxonomy" id="1532552"/>
    <lineage>
        <taxon>Bacteria</taxon>
        <taxon>Bacillati</taxon>
        <taxon>Bacillota</taxon>
        <taxon>Bacilli</taxon>
        <taxon>Bacillales</taxon>
        <taxon>Bacillaceae</taxon>
        <taxon>Anaerobacillus</taxon>
    </lineage>
</organism>
<dbReference type="SUPFAM" id="SSF50022">
    <property type="entry name" value="ISP domain"/>
    <property type="match status" value="1"/>
</dbReference>
<evidence type="ECO:0000259" key="6">
    <source>
        <dbReference type="PROSITE" id="PS51296"/>
    </source>
</evidence>
<reference evidence="7 9" key="1">
    <citation type="submission" date="2016-10" db="EMBL/GenBank/DDBJ databases">
        <title>Draft genome sequences of four alkaliphilic bacteria belonging to the Anaerobacillus genus.</title>
        <authorList>
            <person name="Bassil N.M."/>
            <person name="Lloyd J.R."/>
        </authorList>
    </citation>
    <scope>NUCLEOTIDE SEQUENCE [LARGE SCALE GENOMIC DNA]</scope>
    <source>
        <strain evidence="7 9">NB2006</strain>
    </source>
</reference>
<sequence>MTDKKKLGRNQKDTEDDMINLVDNLNREDDLKYNRRAFLKTAVGTSVALSVATIPFTVRAMLGIAEEDHERVEIAKLADLPEGESVTFYYPTEKDPALLIHTVNGDLKAYNSACTHLMCPVFYEKTQDVLLCPCHAGYFDVNNGQPKAGPPQRELPLIEIEVDNGIVYAVGRQYRHG</sequence>
<dbReference type="PROSITE" id="PS51318">
    <property type="entry name" value="TAT"/>
    <property type="match status" value="1"/>
</dbReference>
<keyword evidence="5" id="KW-1015">Disulfide bond</keyword>
<keyword evidence="1" id="KW-0001">2Fe-2S</keyword>
<proteinExistence type="predicted"/>
<keyword evidence="2" id="KW-0479">Metal-binding</keyword>
<evidence type="ECO:0000256" key="1">
    <source>
        <dbReference type="ARBA" id="ARBA00022714"/>
    </source>
</evidence>
<name>A0A1S2L7B0_9BACI</name>
<keyword evidence="9" id="KW-1185">Reference proteome</keyword>
<dbReference type="PANTHER" id="PTHR10134">
    <property type="entry name" value="CYTOCHROME B-C1 COMPLEX SUBUNIT RIESKE, MITOCHONDRIAL"/>
    <property type="match status" value="1"/>
</dbReference>
<evidence type="ECO:0000256" key="2">
    <source>
        <dbReference type="ARBA" id="ARBA00022723"/>
    </source>
</evidence>
<protein>
    <submittedName>
        <fullName evidence="7">(2Fe-2S)-binding protein</fullName>
    </submittedName>
    <submittedName>
        <fullName evidence="8">Rieske 2Fe-2S domain-containing protein</fullName>
    </submittedName>
</protein>
<feature type="domain" description="Rieske" evidence="6">
    <location>
        <begin position="72"/>
        <end position="169"/>
    </location>
</feature>
<keyword evidence="3" id="KW-0408">Iron</keyword>
<keyword evidence="4" id="KW-0411">Iron-sulfur</keyword>
<evidence type="ECO:0000313" key="9">
    <source>
        <dbReference type="Proteomes" id="UP000180175"/>
    </source>
</evidence>
<dbReference type="InterPro" id="IPR036922">
    <property type="entry name" value="Rieske_2Fe-2S_sf"/>
</dbReference>
<dbReference type="AlphaFoldDB" id="A0A1S2L7B0"/>
<dbReference type="Pfam" id="PF00355">
    <property type="entry name" value="Rieske"/>
    <property type="match status" value="1"/>
</dbReference>
<reference evidence="8 9" key="3">
    <citation type="journal article" date="2019" name="Int. J. Syst. Evol. Microbiol.">
        <title>Anaerobacillus isosaccharinicus sp. nov., an alkaliphilic bacterium which degrades isosaccharinic acid.</title>
        <authorList>
            <person name="Bassil N.M."/>
            <person name="Lloyd J.R."/>
        </authorList>
    </citation>
    <scope>NUCLEOTIDE SEQUENCE [LARGE SCALE GENOMIC DNA]</scope>
    <source>
        <strain evidence="8 9">NB2006</strain>
    </source>
</reference>
<evidence type="ECO:0000256" key="5">
    <source>
        <dbReference type="ARBA" id="ARBA00023157"/>
    </source>
</evidence>
<gene>
    <name evidence="8" type="ORF">AWH56_015545</name>
    <name evidence="7" type="ORF">AWH56_19120</name>
</gene>
<dbReference type="OrthoDB" id="9802613at2"/>
<dbReference type="GO" id="GO:0051537">
    <property type="term" value="F:2 iron, 2 sulfur cluster binding"/>
    <property type="evidence" value="ECO:0007669"/>
    <property type="project" value="UniProtKB-KW"/>
</dbReference>
<dbReference type="EMBL" id="CP063356">
    <property type="protein sequence ID" value="QOY34142.1"/>
    <property type="molecule type" value="Genomic_DNA"/>
</dbReference>
<evidence type="ECO:0000256" key="4">
    <source>
        <dbReference type="ARBA" id="ARBA00023014"/>
    </source>
</evidence>
<accession>A0A1S2L7B0</accession>
<dbReference type="KEGG" id="aia:AWH56_015545"/>